<proteinExistence type="predicted"/>
<dbReference type="EMBL" id="JAPHNI010000915">
    <property type="protein sequence ID" value="KAJ8107504.1"/>
    <property type="molecule type" value="Genomic_DNA"/>
</dbReference>
<evidence type="ECO:0000313" key="2">
    <source>
        <dbReference type="Proteomes" id="UP001153331"/>
    </source>
</evidence>
<reference evidence="1" key="1">
    <citation type="submission" date="2022-11" db="EMBL/GenBank/DDBJ databases">
        <title>Genome Sequence of Boeremia exigua.</title>
        <authorList>
            <person name="Buettner E."/>
        </authorList>
    </citation>
    <scope>NUCLEOTIDE SEQUENCE</scope>
    <source>
        <strain evidence="1">CU02</strain>
    </source>
</reference>
<sequence length="98" mass="9859">MLHVAQVGADRPQLPGPSLNLVAGSRGRAGSVHGGGGRAVLEDGRKDVVRDVVSLDDAAGAPDVPDVGVVAPTPDHSDLLLVALQSIVACSATDRATF</sequence>
<accession>A0ACC2HXK5</accession>
<gene>
    <name evidence="1" type="ORF">OPT61_g8823</name>
</gene>
<name>A0ACC2HXK5_9PLEO</name>
<protein>
    <submittedName>
        <fullName evidence="1">Uncharacterized protein</fullName>
    </submittedName>
</protein>
<comment type="caution">
    <text evidence="1">The sequence shown here is derived from an EMBL/GenBank/DDBJ whole genome shotgun (WGS) entry which is preliminary data.</text>
</comment>
<keyword evidence="2" id="KW-1185">Reference proteome</keyword>
<organism evidence="1 2">
    <name type="scientific">Boeremia exigua</name>
    <dbReference type="NCBI Taxonomy" id="749465"/>
    <lineage>
        <taxon>Eukaryota</taxon>
        <taxon>Fungi</taxon>
        <taxon>Dikarya</taxon>
        <taxon>Ascomycota</taxon>
        <taxon>Pezizomycotina</taxon>
        <taxon>Dothideomycetes</taxon>
        <taxon>Pleosporomycetidae</taxon>
        <taxon>Pleosporales</taxon>
        <taxon>Pleosporineae</taxon>
        <taxon>Didymellaceae</taxon>
        <taxon>Boeremia</taxon>
    </lineage>
</organism>
<evidence type="ECO:0000313" key="1">
    <source>
        <dbReference type="EMBL" id="KAJ8107504.1"/>
    </source>
</evidence>
<dbReference type="Proteomes" id="UP001153331">
    <property type="component" value="Unassembled WGS sequence"/>
</dbReference>